<dbReference type="RefSeq" id="WP_145175391.1">
    <property type="nucleotide sequence ID" value="NZ_CP061538.1"/>
</dbReference>
<name>A0A7H2BIX8_9MICC</name>
<sequence>MADFPLDKVSKKELLTVKHDFLAGTDELLAAFTAADIFKQWYAPAGWTIQDEHFIFEPKIGGRIQLLMKHESGPNVFAPVYLRFESITDTLLEFTEAIAGPDGQPTEQEIGWRLRMVPGTVVTDDGVGQGTTLVLELGPLPASVHEQAASTWHESFASLEKVLKPHN</sequence>
<evidence type="ECO:0000313" key="3">
    <source>
        <dbReference type="EMBL" id="QNV39624.1"/>
    </source>
</evidence>
<dbReference type="Pfam" id="PF08327">
    <property type="entry name" value="AHSA1"/>
    <property type="match status" value="1"/>
</dbReference>
<dbReference type="SUPFAM" id="SSF55961">
    <property type="entry name" value="Bet v1-like"/>
    <property type="match status" value="1"/>
</dbReference>
<dbReference type="EMBL" id="CP061538">
    <property type="protein sequence ID" value="QNV39624.1"/>
    <property type="molecule type" value="Genomic_DNA"/>
</dbReference>
<dbReference type="KEGG" id="rama:IDM48_09695"/>
<proteinExistence type="inferred from homology"/>
<evidence type="ECO:0000256" key="1">
    <source>
        <dbReference type="ARBA" id="ARBA00006817"/>
    </source>
</evidence>
<accession>A0A7H2BIX8</accession>
<feature type="domain" description="Activator of Hsp90 ATPase homologue 1/2-like C-terminal" evidence="2">
    <location>
        <begin position="27"/>
        <end position="163"/>
    </location>
</feature>
<comment type="similarity">
    <text evidence="1">Belongs to the AHA1 family.</text>
</comment>
<keyword evidence="4" id="KW-1185">Reference proteome</keyword>
<gene>
    <name evidence="3" type="ORF">IDM48_09695</name>
</gene>
<dbReference type="Gene3D" id="3.30.530.20">
    <property type="match status" value="1"/>
</dbReference>
<evidence type="ECO:0000259" key="2">
    <source>
        <dbReference type="Pfam" id="PF08327"/>
    </source>
</evidence>
<dbReference type="Proteomes" id="UP000516421">
    <property type="component" value="Chromosome"/>
</dbReference>
<reference evidence="3 4" key="1">
    <citation type="submission" date="2020-09" db="EMBL/GenBank/DDBJ databases">
        <title>Investigation of environmental microbe.</title>
        <authorList>
            <person name="Ou Y."/>
            <person name="Kang Q."/>
        </authorList>
    </citation>
    <scope>NUCLEOTIDE SEQUENCE [LARGE SCALE GENOMIC DNA]</scope>
    <source>
        <strain evidence="3 4">KJZ-9</strain>
    </source>
</reference>
<organism evidence="3 4">
    <name type="scientific">Rothia amarae</name>
    <dbReference type="NCBI Taxonomy" id="169480"/>
    <lineage>
        <taxon>Bacteria</taxon>
        <taxon>Bacillati</taxon>
        <taxon>Actinomycetota</taxon>
        <taxon>Actinomycetes</taxon>
        <taxon>Micrococcales</taxon>
        <taxon>Micrococcaceae</taxon>
        <taxon>Rothia</taxon>
    </lineage>
</organism>
<protein>
    <submittedName>
        <fullName evidence="3">SRPBCC domain-containing protein</fullName>
    </submittedName>
</protein>
<dbReference type="InterPro" id="IPR013538">
    <property type="entry name" value="ASHA1/2-like_C"/>
</dbReference>
<dbReference type="InterPro" id="IPR023393">
    <property type="entry name" value="START-like_dom_sf"/>
</dbReference>
<evidence type="ECO:0000313" key="4">
    <source>
        <dbReference type="Proteomes" id="UP000516421"/>
    </source>
</evidence>
<dbReference type="AlphaFoldDB" id="A0A7H2BIX8"/>